<dbReference type="EMBL" id="CP150886">
    <property type="protein sequence ID" value="WZB89291.1"/>
    <property type="molecule type" value="Genomic_DNA"/>
</dbReference>
<name>A0ABZ2UW44_9CYAN</name>
<protein>
    <submittedName>
        <fullName evidence="1">Uncharacterized protein</fullName>
    </submittedName>
</protein>
<evidence type="ECO:0000313" key="2">
    <source>
        <dbReference type="Proteomes" id="UP001483337"/>
    </source>
</evidence>
<evidence type="ECO:0000313" key="1">
    <source>
        <dbReference type="EMBL" id="WZB89291.1"/>
    </source>
</evidence>
<organism evidence="1 2">
    <name type="scientific">Okeanomitos corallinicola TIOX110</name>
    <dbReference type="NCBI Taxonomy" id="3133117"/>
    <lineage>
        <taxon>Bacteria</taxon>
        <taxon>Bacillati</taxon>
        <taxon>Cyanobacteriota</taxon>
        <taxon>Cyanophyceae</taxon>
        <taxon>Nostocales</taxon>
        <taxon>Aphanizomenonaceae</taxon>
        <taxon>Okeanomitos</taxon>
    </lineage>
</organism>
<reference evidence="1 2" key="1">
    <citation type="submission" date="2024-04" db="EMBL/GenBank/DDBJ databases">
        <title>Okeanomitos corallinicola gen. &amp; sp. nov. (Nostocales, Cyanobacteria), a new toxic marine heterocyst-forming cyanobacterium from a coral reef.</title>
        <authorList>
            <person name="Li H."/>
            <person name="Li R."/>
            <person name="Kang J."/>
            <person name="Hii K.S."/>
            <person name="Mohamed H.F."/>
            <person name="Xu X."/>
            <person name="Luo Z."/>
        </authorList>
    </citation>
    <scope>NUCLEOTIDE SEQUENCE [LARGE SCALE GENOMIC DNA]</scope>
    <source>
        <strain evidence="1 2">TIOX110</strain>
    </source>
</reference>
<dbReference type="RefSeq" id="WP_353932194.1">
    <property type="nucleotide sequence ID" value="NZ_CP150886.1"/>
</dbReference>
<keyword evidence="2" id="KW-1185">Reference proteome</keyword>
<sequence>MPTGASQPFYLQDQPSPQFNLELDNSYFLVKLHDAQTFFQANFLGKADLVTFSSSVTSSFQPNSPTQSLHQISTIQRNTPCRLGLSTNLTEWLPARSSDSLRINIKYTVLQGKPIQKFVDHIKQADWVAKLSLRPDWAVAVKVTDIVGRLLSYLAQEGSQQNPFTLVMDFNVADLKTGYYLVYGSHSDEDWPSPQFLQIDADKRLRDKSSGSSLSRLSYAVIQVLGIKRLSQEEFRDEPWWLLLQTVKEHILDSVLTTELERRQKIGEWLFVLRRVKELALKRHEFLLSEIQEIIAAAQIEVETKLQPSITAEAAGIGDELPDDLQDLLGVETEGELQELVRDYQDALEISQQLLEQYKLLGD</sequence>
<dbReference type="Proteomes" id="UP001483337">
    <property type="component" value="Chromosome"/>
</dbReference>
<accession>A0ABZ2UW44</accession>
<gene>
    <name evidence="1" type="ORF">WJM97_06305</name>
</gene>
<proteinExistence type="predicted"/>